<dbReference type="Pfam" id="PF11554">
    <property type="entry name" value="DUF3232"/>
    <property type="match status" value="1"/>
</dbReference>
<proteinExistence type="predicted"/>
<accession>A0ABS8N8R9</accession>
<dbReference type="Gene3D" id="1.10.287.800">
    <property type="entry name" value="protein ne1242"/>
    <property type="match status" value="1"/>
</dbReference>
<gene>
    <name evidence="1" type="ORF">LN736_14355</name>
</gene>
<keyword evidence="2" id="KW-1185">Reference proteome</keyword>
<protein>
    <submittedName>
        <fullName evidence="1">DUF3232 domain-containing protein</fullName>
    </submittedName>
</protein>
<evidence type="ECO:0000313" key="2">
    <source>
        <dbReference type="Proteomes" id="UP001165422"/>
    </source>
</evidence>
<organism evidence="1 2">
    <name type="scientific">Clostridium aromativorans</name>
    <dbReference type="NCBI Taxonomy" id="2836848"/>
    <lineage>
        <taxon>Bacteria</taxon>
        <taxon>Bacillati</taxon>
        <taxon>Bacillota</taxon>
        <taxon>Clostridia</taxon>
        <taxon>Eubacteriales</taxon>
        <taxon>Clostridiaceae</taxon>
        <taxon>Clostridium</taxon>
    </lineage>
</organism>
<dbReference type="Proteomes" id="UP001165422">
    <property type="component" value="Unassembled WGS sequence"/>
</dbReference>
<sequence>MYKERIGKLAAKIKDNETLENLRFVEKDFSEYVRTVADTENILTIARFKYQGEEFREYVAGQMLLRKRAMACAVYSIKILNKICLLYDEPVIYTEDIRNTEQIACFCKSVVDELFESRKAA</sequence>
<dbReference type="RefSeq" id="WP_179977659.1">
    <property type="nucleotide sequence ID" value="NZ_JAJJPB010000022.1"/>
</dbReference>
<reference evidence="1" key="1">
    <citation type="submission" date="2021-11" db="EMBL/GenBank/DDBJ databases">
        <authorList>
            <person name="Qingchun L."/>
            <person name="Dong Z."/>
            <person name="Zongwei Q."/>
            <person name="Jia Z."/>
            <person name="Duotao L."/>
        </authorList>
    </citation>
    <scope>NUCLEOTIDE SEQUENCE</scope>
    <source>
        <strain evidence="1">WLY-B-L2</strain>
    </source>
</reference>
<dbReference type="InterPro" id="IPR021618">
    <property type="entry name" value="DUF3232"/>
</dbReference>
<evidence type="ECO:0000313" key="1">
    <source>
        <dbReference type="EMBL" id="MCC9296041.1"/>
    </source>
</evidence>
<dbReference type="EMBL" id="JAJJPB010000022">
    <property type="protein sequence ID" value="MCC9296041.1"/>
    <property type="molecule type" value="Genomic_DNA"/>
</dbReference>
<name>A0ABS8N8R9_9CLOT</name>
<comment type="caution">
    <text evidence="1">The sequence shown here is derived from an EMBL/GenBank/DDBJ whole genome shotgun (WGS) entry which is preliminary data.</text>
</comment>